<evidence type="ECO:0000256" key="5">
    <source>
        <dbReference type="SAM" id="Phobius"/>
    </source>
</evidence>
<accession>A0A5C5XA26</accession>
<name>A0A5C5XA26_9PLAN</name>
<feature type="active site" evidence="4">
    <location>
        <position position="64"/>
    </location>
</feature>
<keyword evidence="5" id="KW-1133">Transmembrane helix</keyword>
<evidence type="ECO:0000256" key="3">
    <source>
        <dbReference type="ARBA" id="ARBA00048782"/>
    </source>
</evidence>
<keyword evidence="1 4" id="KW-0560">Oxidoreductase</keyword>
<comment type="similarity">
    <text evidence="4">Belongs to the MsrA Met sulfoxide reductase family.</text>
</comment>
<organism evidence="7 8">
    <name type="scientific">Rubinisphaera italica</name>
    <dbReference type="NCBI Taxonomy" id="2527969"/>
    <lineage>
        <taxon>Bacteria</taxon>
        <taxon>Pseudomonadati</taxon>
        <taxon>Planctomycetota</taxon>
        <taxon>Planctomycetia</taxon>
        <taxon>Planctomycetales</taxon>
        <taxon>Planctomycetaceae</taxon>
        <taxon>Rubinisphaera</taxon>
    </lineage>
</organism>
<evidence type="ECO:0000313" key="7">
    <source>
        <dbReference type="EMBL" id="TWT60017.1"/>
    </source>
</evidence>
<dbReference type="EMBL" id="SJPG01000001">
    <property type="protein sequence ID" value="TWT60017.1"/>
    <property type="molecule type" value="Genomic_DNA"/>
</dbReference>
<evidence type="ECO:0000259" key="6">
    <source>
        <dbReference type="Pfam" id="PF01625"/>
    </source>
</evidence>
<keyword evidence="5" id="KW-0812">Transmembrane</keyword>
<protein>
    <recommendedName>
        <fullName evidence="4">Peptide methionine sulfoxide reductase MsrA</fullName>
        <shortName evidence="4">Protein-methionine-S-oxide reductase</shortName>
        <ecNumber evidence="4">1.8.4.11</ecNumber>
    </recommendedName>
    <alternativeName>
        <fullName evidence="4">Peptide-methionine (S)-S-oxide reductase</fullName>
        <shortName evidence="4">Peptide Met(O) reductase</shortName>
    </alternativeName>
</protein>
<dbReference type="SUPFAM" id="SSF55068">
    <property type="entry name" value="Peptide methionine sulfoxide reductase"/>
    <property type="match status" value="1"/>
</dbReference>
<evidence type="ECO:0000256" key="2">
    <source>
        <dbReference type="ARBA" id="ARBA00047806"/>
    </source>
</evidence>
<dbReference type="InterPro" id="IPR036509">
    <property type="entry name" value="Met_Sox_Rdtase_MsrA_sf"/>
</dbReference>
<dbReference type="InterPro" id="IPR002569">
    <property type="entry name" value="Met_Sox_Rdtase_MsrA_dom"/>
</dbReference>
<dbReference type="PANTHER" id="PTHR43774:SF1">
    <property type="entry name" value="PEPTIDE METHIONINE SULFOXIDE REDUCTASE MSRA 2"/>
    <property type="match status" value="1"/>
</dbReference>
<evidence type="ECO:0000256" key="4">
    <source>
        <dbReference type="HAMAP-Rule" id="MF_01401"/>
    </source>
</evidence>
<dbReference type="EC" id="1.8.4.11" evidence="4"/>
<feature type="domain" description="Peptide methionine sulphoxide reductase MsrA" evidence="6">
    <location>
        <begin position="58"/>
        <end position="209"/>
    </location>
</feature>
<dbReference type="Proteomes" id="UP000316095">
    <property type="component" value="Unassembled WGS sequence"/>
</dbReference>
<evidence type="ECO:0000313" key="8">
    <source>
        <dbReference type="Proteomes" id="UP000316095"/>
    </source>
</evidence>
<sequence>MYSTSTGRVLFFFFGVAVSGLVAWGWRSSSPQETAAHAIPQFESEGQTMSASESVELATFGGGCFWCTEAVFLELAGVKKVLPGYSGGKAETANYKAVCTGLTKHAEVIQIEFDPEKIAFSELLEVFWKTHDPTTPNQQGADIGPQYRSVVFYHSEDQKKVAEEYKKQLDKSGAFSKPLVTEISPFTKFYEAEDYHQNYFAENSFQPYCRAVIAPKIEKFRKNFAEKLKGERKNE</sequence>
<gene>
    <name evidence="7" type="primary">mrsA</name>
    <name evidence="4" type="synonym">msrA</name>
    <name evidence="7" type="ORF">Pan54_07290</name>
</gene>
<keyword evidence="8" id="KW-1185">Reference proteome</keyword>
<evidence type="ECO:0000256" key="1">
    <source>
        <dbReference type="ARBA" id="ARBA00023002"/>
    </source>
</evidence>
<dbReference type="Gene3D" id="3.30.1060.10">
    <property type="entry name" value="Peptide methionine sulphoxide reductase MsrA"/>
    <property type="match status" value="1"/>
</dbReference>
<dbReference type="NCBIfam" id="TIGR00401">
    <property type="entry name" value="msrA"/>
    <property type="match status" value="1"/>
</dbReference>
<feature type="transmembrane region" description="Helical" evidence="5">
    <location>
        <begin position="9"/>
        <end position="26"/>
    </location>
</feature>
<keyword evidence="5" id="KW-0472">Membrane</keyword>
<dbReference type="PANTHER" id="PTHR43774">
    <property type="entry name" value="PEPTIDE METHIONINE SULFOXIDE REDUCTASE"/>
    <property type="match status" value="1"/>
</dbReference>
<comment type="caution">
    <text evidence="7">The sequence shown here is derived from an EMBL/GenBank/DDBJ whole genome shotgun (WGS) entry which is preliminary data.</text>
</comment>
<dbReference type="Pfam" id="PF01625">
    <property type="entry name" value="PMSR"/>
    <property type="match status" value="1"/>
</dbReference>
<dbReference type="GO" id="GO:0033744">
    <property type="term" value="F:L-methionine:thioredoxin-disulfide S-oxidoreductase activity"/>
    <property type="evidence" value="ECO:0007669"/>
    <property type="project" value="RHEA"/>
</dbReference>
<comment type="catalytic activity">
    <reaction evidence="2 4">
        <text>L-methionyl-[protein] + [thioredoxin]-disulfide + H2O = L-methionyl-(S)-S-oxide-[protein] + [thioredoxin]-dithiol</text>
        <dbReference type="Rhea" id="RHEA:14217"/>
        <dbReference type="Rhea" id="RHEA-COMP:10698"/>
        <dbReference type="Rhea" id="RHEA-COMP:10700"/>
        <dbReference type="Rhea" id="RHEA-COMP:12313"/>
        <dbReference type="Rhea" id="RHEA-COMP:12315"/>
        <dbReference type="ChEBI" id="CHEBI:15377"/>
        <dbReference type="ChEBI" id="CHEBI:16044"/>
        <dbReference type="ChEBI" id="CHEBI:29950"/>
        <dbReference type="ChEBI" id="CHEBI:44120"/>
        <dbReference type="ChEBI" id="CHEBI:50058"/>
        <dbReference type="EC" id="1.8.4.11"/>
    </reaction>
</comment>
<comment type="catalytic activity">
    <reaction evidence="3 4">
        <text>[thioredoxin]-disulfide + L-methionine + H2O = L-methionine (S)-S-oxide + [thioredoxin]-dithiol</text>
        <dbReference type="Rhea" id="RHEA:19993"/>
        <dbReference type="Rhea" id="RHEA-COMP:10698"/>
        <dbReference type="Rhea" id="RHEA-COMP:10700"/>
        <dbReference type="ChEBI" id="CHEBI:15377"/>
        <dbReference type="ChEBI" id="CHEBI:29950"/>
        <dbReference type="ChEBI" id="CHEBI:50058"/>
        <dbReference type="ChEBI" id="CHEBI:57844"/>
        <dbReference type="ChEBI" id="CHEBI:58772"/>
        <dbReference type="EC" id="1.8.4.11"/>
    </reaction>
</comment>
<proteinExistence type="inferred from homology"/>
<dbReference type="AlphaFoldDB" id="A0A5C5XA26"/>
<dbReference type="HAMAP" id="MF_01401">
    <property type="entry name" value="MsrA"/>
    <property type="match status" value="1"/>
</dbReference>
<comment type="function">
    <text evidence="4">Has an important function as a repair enzyme for proteins that have been inactivated by oxidation. Catalyzes the reversible oxidation-reduction of methionine sulfoxide in proteins to methionine.</text>
</comment>
<dbReference type="GO" id="GO:0008113">
    <property type="term" value="F:peptide-methionine (S)-S-oxide reductase activity"/>
    <property type="evidence" value="ECO:0007669"/>
    <property type="project" value="UniProtKB-UniRule"/>
</dbReference>
<reference evidence="7 8" key="1">
    <citation type="submission" date="2019-02" db="EMBL/GenBank/DDBJ databases">
        <title>Deep-cultivation of Planctomycetes and their phenomic and genomic characterization uncovers novel biology.</title>
        <authorList>
            <person name="Wiegand S."/>
            <person name="Jogler M."/>
            <person name="Boedeker C."/>
            <person name="Pinto D."/>
            <person name="Vollmers J."/>
            <person name="Rivas-Marin E."/>
            <person name="Kohn T."/>
            <person name="Peeters S.H."/>
            <person name="Heuer A."/>
            <person name="Rast P."/>
            <person name="Oberbeckmann S."/>
            <person name="Bunk B."/>
            <person name="Jeske O."/>
            <person name="Meyerdierks A."/>
            <person name="Storesund J.E."/>
            <person name="Kallscheuer N."/>
            <person name="Luecker S."/>
            <person name="Lage O.M."/>
            <person name="Pohl T."/>
            <person name="Merkel B.J."/>
            <person name="Hornburger P."/>
            <person name="Mueller R.-W."/>
            <person name="Bruemmer F."/>
            <person name="Labrenz M."/>
            <person name="Spormann A.M."/>
            <person name="Op Den Camp H."/>
            <person name="Overmann J."/>
            <person name="Amann R."/>
            <person name="Jetten M.S.M."/>
            <person name="Mascher T."/>
            <person name="Medema M.H."/>
            <person name="Devos D.P."/>
            <person name="Kaster A.-K."/>
            <person name="Ovreas L."/>
            <person name="Rohde M."/>
            <person name="Galperin M.Y."/>
            <person name="Jogler C."/>
        </authorList>
    </citation>
    <scope>NUCLEOTIDE SEQUENCE [LARGE SCALE GENOMIC DNA]</scope>
    <source>
        <strain evidence="7 8">Pan54</strain>
    </source>
</reference>